<sequence>MTSTEPVAKPVRRPRVSLWSLRVVVVANSVAVLAQPVLAGGYLSGNFNYLRVHESVAHAVISVMFVQGIIAIAYWFPGGGSVFPLLASIVQWFSIAMQLGMGYSRQLAVHIPLGVFIALLSCFLVWWVCRPAAARGRREARR</sequence>
<feature type="transmembrane region" description="Helical" evidence="1">
    <location>
        <begin position="107"/>
        <end position="129"/>
    </location>
</feature>
<evidence type="ECO:0000256" key="1">
    <source>
        <dbReference type="SAM" id="Phobius"/>
    </source>
</evidence>
<name>A0A4R2R388_9PSEU</name>
<keyword evidence="3" id="KW-1185">Reference proteome</keyword>
<dbReference type="Proteomes" id="UP000294911">
    <property type="component" value="Unassembled WGS sequence"/>
</dbReference>
<keyword evidence="1" id="KW-1133">Transmembrane helix</keyword>
<feature type="transmembrane region" description="Helical" evidence="1">
    <location>
        <begin position="21"/>
        <end position="43"/>
    </location>
</feature>
<accession>A0A4R2R388</accession>
<organism evidence="2 3">
    <name type="scientific">Tamaricihabitans halophyticus</name>
    <dbReference type="NCBI Taxonomy" id="1262583"/>
    <lineage>
        <taxon>Bacteria</taxon>
        <taxon>Bacillati</taxon>
        <taxon>Actinomycetota</taxon>
        <taxon>Actinomycetes</taxon>
        <taxon>Pseudonocardiales</taxon>
        <taxon>Pseudonocardiaceae</taxon>
        <taxon>Tamaricihabitans</taxon>
    </lineage>
</organism>
<reference evidence="2 3" key="1">
    <citation type="submission" date="2019-03" db="EMBL/GenBank/DDBJ databases">
        <title>Genomic Encyclopedia of Type Strains, Phase IV (KMG-IV): sequencing the most valuable type-strain genomes for metagenomic binning, comparative biology and taxonomic classification.</title>
        <authorList>
            <person name="Goeker M."/>
        </authorList>
    </citation>
    <scope>NUCLEOTIDE SEQUENCE [LARGE SCALE GENOMIC DNA]</scope>
    <source>
        <strain evidence="2 3">DSM 45765</strain>
    </source>
</reference>
<dbReference type="AlphaFoldDB" id="A0A4R2R388"/>
<dbReference type="OrthoDB" id="3823611at2"/>
<proteinExistence type="predicted"/>
<feature type="transmembrane region" description="Helical" evidence="1">
    <location>
        <begin position="83"/>
        <end position="101"/>
    </location>
</feature>
<protein>
    <submittedName>
        <fullName evidence="2">Uncharacterized protein</fullName>
    </submittedName>
</protein>
<keyword evidence="1" id="KW-0812">Transmembrane</keyword>
<evidence type="ECO:0000313" key="2">
    <source>
        <dbReference type="EMBL" id="TCP57272.1"/>
    </source>
</evidence>
<dbReference type="EMBL" id="SLXQ01000001">
    <property type="protein sequence ID" value="TCP57272.1"/>
    <property type="molecule type" value="Genomic_DNA"/>
</dbReference>
<keyword evidence="1" id="KW-0472">Membrane</keyword>
<feature type="transmembrane region" description="Helical" evidence="1">
    <location>
        <begin position="55"/>
        <end position="76"/>
    </location>
</feature>
<dbReference type="RefSeq" id="WP_132875769.1">
    <property type="nucleotide sequence ID" value="NZ_SLXQ01000001.1"/>
</dbReference>
<evidence type="ECO:0000313" key="3">
    <source>
        <dbReference type="Proteomes" id="UP000294911"/>
    </source>
</evidence>
<comment type="caution">
    <text evidence="2">The sequence shown here is derived from an EMBL/GenBank/DDBJ whole genome shotgun (WGS) entry which is preliminary data.</text>
</comment>
<gene>
    <name evidence="2" type="ORF">EV191_1011225</name>
</gene>